<dbReference type="OrthoDB" id="9792889at2"/>
<dbReference type="GO" id="GO:0005886">
    <property type="term" value="C:plasma membrane"/>
    <property type="evidence" value="ECO:0007669"/>
    <property type="project" value="UniProtKB-SubCell"/>
</dbReference>
<feature type="transmembrane region" description="Helical" evidence="8">
    <location>
        <begin position="12"/>
        <end position="35"/>
    </location>
</feature>
<evidence type="ECO:0000256" key="8">
    <source>
        <dbReference type="SAM" id="Phobius"/>
    </source>
</evidence>
<feature type="transmembrane region" description="Helical" evidence="8">
    <location>
        <begin position="237"/>
        <end position="263"/>
    </location>
</feature>
<protein>
    <submittedName>
        <fullName evidence="9">Iron ABC transporter permease</fullName>
    </submittedName>
</protein>
<dbReference type="EMBL" id="SPQQ01000017">
    <property type="protein sequence ID" value="TGE35264.1"/>
    <property type="molecule type" value="Genomic_DNA"/>
</dbReference>
<comment type="similarity">
    <text evidence="2">Belongs to the binding-protein-dependent transport system permease family. FecCD subfamily.</text>
</comment>
<dbReference type="Pfam" id="PF01032">
    <property type="entry name" value="FecCD"/>
    <property type="match status" value="1"/>
</dbReference>
<feature type="transmembrane region" description="Helical" evidence="8">
    <location>
        <begin position="66"/>
        <end position="86"/>
    </location>
</feature>
<gene>
    <name evidence="9" type="ORF">E4K67_26430</name>
</gene>
<feature type="transmembrane region" description="Helical" evidence="8">
    <location>
        <begin position="98"/>
        <end position="116"/>
    </location>
</feature>
<evidence type="ECO:0000256" key="3">
    <source>
        <dbReference type="ARBA" id="ARBA00022448"/>
    </source>
</evidence>
<keyword evidence="7 8" id="KW-0472">Membrane</keyword>
<accession>A0A4Z0QXM3</accession>
<organism evidence="9 10">
    <name type="scientific">Desulfosporosinus fructosivorans</name>
    <dbReference type="NCBI Taxonomy" id="2018669"/>
    <lineage>
        <taxon>Bacteria</taxon>
        <taxon>Bacillati</taxon>
        <taxon>Bacillota</taxon>
        <taxon>Clostridia</taxon>
        <taxon>Eubacteriales</taxon>
        <taxon>Desulfitobacteriaceae</taxon>
        <taxon>Desulfosporosinus</taxon>
    </lineage>
</organism>
<dbReference type="PANTHER" id="PTHR30472">
    <property type="entry name" value="FERRIC ENTEROBACTIN TRANSPORT SYSTEM PERMEASE PROTEIN"/>
    <property type="match status" value="1"/>
</dbReference>
<keyword evidence="10" id="KW-1185">Reference proteome</keyword>
<dbReference type="RefSeq" id="WP_135552251.1">
    <property type="nucleotide sequence ID" value="NZ_SPQQ01000017.1"/>
</dbReference>
<keyword evidence="3" id="KW-0813">Transport</keyword>
<evidence type="ECO:0000256" key="1">
    <source>
        <dbReference type="ARBA" id="ARBA00004651"/>
    </source>
</evidence>
<comment type="subcellular location">
    <subcellularLocation>
        <location evidence="1">Cell membrane</location>
        <topology evidence="1">Multi-pass membrane protein</topology>
    </subcellularLocation>
</comment>
<dbReference type="CDD" id="cd06550">
    <property type="entry name" value="TM_ABC_iron-siderophores_like"/>
    <property type="match status" value="1"/>
</dbReference>
<dbReference type="GO" id="GO:0033214">
    <property type="term" value="P:siderophore-iron import into cell"/>
    <property type="evidence" value="ECO:0007669"/>
    <property type="project" value="TreeGrafter"/>
</dbReference>
<evidence type="ECO:0000256" key="7">
    <source>
        <dbReference type="ARBA" id="ARBA00023136"/>
    </source>
</evidence>
<evidence type="ECO:0000256" key="6">
    <source>
        <dbReference type="ARBA" id="ARBA00022989"/>
    </source>
</evidence>
<keyword evidence="4" id="KW-1003">Cell membrane</keyword>
<reference evidence="9 10" key="1">
    <citation type="submission" date="2019-03" db="EMBL/GenBank/DDBJ databases">
        <title>Draft Genome Sequence of Desulfosporosinus fructosivorans Strain 63.6F, Isolated from Marine Sediment in the Baltic Sea.</title>
        <authorList>
            <person name="Hausmann B."/>
            <person name="Vandieken V."/>
            <person name="Pjevac P."/>
            <person name="Schreck K."/>
            <person name="Herbold C.W."/>
            <person name="Loy A."/>
        </authorList>
    </citation>
    <scope>NUCLEOTIDE SEQUENCE [LARGE SCALE GENOMIC DNA]</scope>
    <source>
        <strain evidence="9 10">63.6F</strain>
    </source>
</reference>
<evidence type="ECO:0000313" key="10">
    <source>
        <dbReference type="Proteomes" id="UP000298460"/>
    </source>
</evidence>
<dbReference type="PANTHER" id="PTHR30472:SF65">
    <property type="entry name" value="SIDEROPHORE TRANSPORT SYSTEM PERMEASE PROTEIN YFIZ-RELATED"/>
    <property type="match status" value="1"/>
</dbReference>
<sequence>MNARLTNTALKLSGIFILFLVMVLLIYLSVVYGVINTNWRHAIEAYTQFNGTNEHIAIRDVRVPRALVATVVGANLGVAGALLQALTKNPVADTGILGINYGASFFIVFALTFFSVNSIMAFTWIAFLGAALSGLAVYGLGSLGRGGMTPIKLTLAGAALGALASSYTNGMLVVNEKVLDEVLFWLSGSVAGRSLDMLMAVMPFVLVGWVGSLLIAGQVNTLLLGEDVARGLGQRTVFVKLAIGLIIIILAGSSVGVAGPIAFVGLITPHLARYLVGIDFRWVILYSALLGSVFLLGADIAARFIAMPRELPIGVVTAFLGAPFFIYVVRKGELRA</sequence>
<feature type="transmembrane region" description="Helical" evidence="8">
    <location>
        <begin position="283"/>
        <end position="304"/>
    </location>
</feature>
<evidence type="ECO:0000256" key="5">
    <source>
        <dbReference type="ARBA" id="ARBA00022692"/>
    </source>
</evidence>
<dbReference type="FunFam" id="1.10.3470.10:FF:000001">
    <property type="entry name" value="Vitamin B12 ABC transporter permease BtuC"/>
    <property type="match status" value="1"/>
</dbReference>
<keyword evidence="6 8" id="KW-1133">Transmembrane helix</keyword>
<evidence type="ECO:0000256" key="4">
    <source>
        <dbReference type="ARBA" id="ARBA00022475"/>
    </source>
</evidence>
<dbReference type="GO" id="GO:0022857">
    <property type="term" value="F:transmembrane transporter activity"/>
    <property type="evidence" value="ECO:0007669"/>
    <property type="project" value="InterPro"/>
</dbReference>
<dbReference type="InterPro" id="IPR037294">
    <property type="entry name" value="ABC_BtuC-like"/>
</dbReference>
<dbReference type="Gene3D" id="1.10.3470.10">
    <property type="entry name" value="ABC transporter involved in vitamin B12 uptake, BtuC"/>
    <property type="match status" value="1"/>
</dbReference>
<dbReference type="Proteomes" id="UP000298460">
    <property type="component" value="Unassembled WGS sequence"/>
</dbReference>
<proteinExistence type="inferred from homology"/>
<feature type="transmembrane region" description="Helical" evidence="8">
    <location>
        <begin position="122"/>
        <end position="141"/>
    </location>
</feature>
<dbReference type="AlphaFoldDB" id="A0A4Z0QXM3"/>
<feature type="transmembrane region" description="Helical" evidence="8">
    <location>
        <begin position="194"/>
        <end position="216"/>
    </location>
</feature>
<evidence type="ECO:0000256" key="2">
    <source>
        <dbReference type="ARBA" id="ARBA00007935"/>
    </source>
</evidence>
<comment type="caution">
    <text evidence="9">The sequence shown here is derived from an EMBL/GenBank/DDBJ whole genome shotgun (WGS) entry which is preliminary data.</text>
</comment>
<evidence type="ECO:0000313" key="9">
    <source>
        <dbReference type="EMBL" id="TGE35264.1"/>
    </source>
</evidence>
<name>A0A4Z0QXM3_9FIRM</name>
<feature type="transmembrane region" description="Helical" evidence="8">
    <location>
        <begin position="311"/>
        <end position="329"/>
    </location>
</feature>
<feature type="transmembrane region" description="Helical" evidence="8">
    <location>
        <begin position="153"/>
        <end position="174"/>
    </location>
</feature>
<dbReference type="SUPFAM" id="SSF81345">
    <property type="entry name" value="ABC transporter involved in vitamin B12 uptake, BtuC"/>
    <property type="match status" value="1"/>
</dbReference>
<keyword evidence="5 8" id="KW-0812">Transmembrane</keyword>
<dbReference type="InterPro" id="IPR000522">
    <property type="entry name" value="ABC_transptr_permease_BtuC"/>
</dbReference>